<dbReference type="Gramene" id="FCD_00030720-RA">
    <property type="protein sequence ID" value="FCD_00030720-RA:cds"/>
    <property type="gene ID" value="FCD_00030720"/>
</dbReference>
<accession>A0AA88D7R9</accession>
<organism evidence="1 2">
    <name type="scientific">Ficus carica</name>
    <name type="common">Common fig</name>
    <dbReference type="NCBI Taxonomy" id="3494"/>
    <lineage>
        <taxon>Eukaryota</taxon>
        <taxon>Viridiplantae</taxon>
        <taxon>Streptophyta</taxon>
        <taxon>Embryophyta</taxon>
        <taxon>Tracheophyta</taxon>
        <taxon>Spermatophyta</taxon>
        <taxon>Magnoliopsida</taxon>
        <taxon>eudicotyledons</taxon>
        <taxon>Gunneridae</taxon>
        <taxon>Pentapetalae</taxon>
        <taxon>rosids</taxon>
        <taxon>fabids</taxon>
        <taxon>Rosales</taxon>
        <taxon>Moraceae</taxon>
        <taxon>Ficeae</taxon>
        <taxon>Ficus</taxon>
    </lineage>
</organism>
<sequence length="65" mass="7541">MFVLPLEILTLESPFLESKSPNHAKWKKGMFMLPLKILTPESPSLESKSPDPVERMKTYLQIRKL</sequence>
<dbReference type="AlphaFoldDB" id="A0AA88D7R9"/>
<protein>
    <submittedName>
        <fullName evidence="1">Uncharacterized protein</fullName>
    </submittedName>
</protein>
<evidence type="ECO:0000313" key="1">
    <source>
        <dbReference type="EMBL" id="GMN47710.1"/>
    </source>
</evidence>
<proteinExistence type="predicted"/>
<name>A0AA88D7R9_FICCA</name>
<keyword evidence="2" id="KW-1185">Reference proteome</keyword>
<reference evidence="1" key="1">
    <citation type="submission" date="2023-07" db="EMBL/GenBank/DDBJ databases">
        <title>draft genome sequence of fig (Ficus carica).</title>
        <authorList>
            <person name="Takahashi T."/>
            <person name="Nishimura K."/>
        </authorList>
    </citation>
    <scope>NUCLEOTIDE SEQUENCE</scope>
</reference>
<comment type="caution">
    <text evidence="1">The sequence shown here is derived from an EMBL/GenBank/DDBJ whole genome shotgun (WGS) entry which is preliminary data.</text>
</comment>
<gene>
    <name evidence="1" type="ORF">TIFTF001_016885</name>
</gene>
<evidence type="ECO:0000313" key="2">
    <source>
        <dbReference type="Proteomes" id="UP001187192"/>
    </source>
</evidence>
<dbReference type="Proteomes" id="UP001187192">
    <property type="component" value="Unassembled WGS sequence"/>
</dbReference>
<dbReference type="EMBL" id="BTGU01000026">
    <property type="protein sequence ID" value="GMN47710.1"/>
    <property type="molecule type" value="Genomic_DNA"/>
</dbReference>